<protein>
    <recommendedName>
        <fullName evidence="2">J domain-containing protein</fullName>
    </recommendedName>
</protein>
<organism evidence="3 4">
    <name type="scientific">Perkinsus olseni</name>
    <name type="common">Perkinsus atlanticus</name>
    <dbReference type="NCBI Taxonomy" id="32597"/>
    <lineage>
        <taxon>Eukaryota</taxon>
        <taxon>Sar</taxon>
        <taxon>Alveolata</taxon>
        <taxon>Perkinsozoa</taxon>
        <taxon>Perkinsea</taxon>
        <taxon>Perkinsida</taxon>
        <taxon>Perkinsidae</taxon>
        <taxon>Perkinsus</taxon>
    </lineage>
</organism>
<proteinExistence type="predicted"/>
<feature type="compositionally biased region" description="Low complexity" evidence="1">
    <location>
        <begin position="59"/>
        <end position="71"/>
    </location>
</feature>
<dbReference type="PROSITE" id="PS50076">
    <property type="entry name" value="DNAJ_2"/>
    <property type="match status" value="1"/>
</dbReference>
<reference evidence="3 4" key="1">
    <citation type="submission" date="2020-04" db="EMBL/GenBank/DDBJ databases">
        <title>Perkinsus olseni comparative genomics.</title>
        <authorList>
            <person name="Bogema D.R."/>
        </authorList>
    </citation>
    <scope>NUCLEOTIDE SEQUENCE [LARGE SCALE GENOMIC DNA]</scope>
    <source>
        <strain evidence="3">ATCC PRA-205</strain>
    </source>
</reference>
<dbReference type="InterPro" id="IPR036869">
    <property type="entry name" value="J_dom_sf"/>
</dbReference>
<comment type="caution">
    <text evidence="3">The sequence shown here is derived from an EMBL/GenBank/DDBJ whole genome shotgun (WGS) entry which is preliminary data.</text>
</comment>
<feature type="compositionally biased region" description="Pro residues" evidence="1">
    <location>
        <begin position="253"/>
        <end position="267"/>
    </location>
</feature>
<feature type="compositionally biased region" description="Basic residues" evidence="1">
    <location>
        <begin position="555"/>
        <end position="571"/>
    </location>
</feature>
<dbReference type="InterPro" id="IPR036116">
    <property type="entry name" value="FN3_sf"/>
</dbReference>
<evidence type="ECO:0000259" key="2">
    <source>
        <dbReference type="PROSITE" id="PS50076"/>
    </source>
</evidence>
<dbReference type="InterPro" id="IPR001623">
    <property type="entry name" value="DnaJ_domain"/>
</dbReference>
<dbReference type="SUPFAM" id="SSF46565">
    <property type="entry name" value="Chaperone J-domain"/>
    <property type="match status" value="1"/>
</dbReference>
<dbReference type="Proteomes" id="UP000574390">
    <property type="component" value="Unassembled WGS sequence"/>
</dbReference>
<sequence length="962" mass="104631">MPIFGRPSRRSQTPRSLVVGDGRTGASRQQQQQGMLEPFPAKVYHPSSESEEEEREGRQPSSSAESISPISDKTDGVYRRRTTVDNAIHMSVPLHYNSMPWTPERPPSADVKPFPQSKDHWRTPATTASSPSGVALISSASMAYETRMEVMDPRQSRLSPLGVIRPPFPALQRESFRRLPTGESSYSPLGYDTQDESQDYSPANVDPQWIPLGAAVASGHLPARDDTEEVEAQHLCCRRLTRDSWVQTTPVEPTVPAPSVREPPLPAAGPIEPRQGRVIRITNTFRRGDTRIYRSTPLPPAMPRADPGRARVVRLSSPPTRMVNPPPPLVPPRAPVGHAPNTFWSSTPLSTPLPRGLSSSVILGTIILVLDKDPSAPVEATVAAAMSSHARRSSGRQTPVPMDISPPPTRRKSARLSPVDHNTSTTLLQIPRLKGLSRCHSQPVIPSVGRLVLKPAKRRRDSVEDRQQQQEAGPASGPRPRKLRRSVVLKTRRNPVKVAASTSGKKRGRKSMGAQDTRTPVGSPAVRRRLLPSTSGKRSLRGSLAPQPTPEVSPKARRRVPPTSSGRKRSLKGSDLPKPSPSASPPSRRRLVPPTAGKRSLKGSGSQQRLSSPRKRRKSGPGPERQPSPPPAGSGARGSTGGSISRMPIKMLKEELTKEGIDFSRCVEKSELVEKLKQARQAGTSRRKQASARGSPAAPKAQELRPPRRSLRLSQAAAALSQPKAVLKSPLMVELERIERLPRSATLLQVLGLPRLPSNVGEVKKKLRALSKVVHPDKTANEKHLRGRAGAAFQRINSAAQEAIKLLEEATTAPPGRVQELTYRMEGEVLVVQWRPPTDVNRRTVSSYRVVASAPGTTPIEQGVVNAQGSTTDDGWVECAISSQGRRGNDTLFLRQRFQVTVNATNPSGQGPTALLHVSLNPRPPSRIPPPPLEGLRRGNTGSTATARTHGLGGLRRHNTVF</sequence>
<feature type="domain" description="J" evidence="2">
    <location>
        <begin position="746"/>
        <end position="827"/>
    </location>
</feature>
<feature type="region of interest" description="Disordered" evidence="1">
    <location>
        <begin position="920"/>
        <end position="939"/>
    </location>
</feature>
<name>A0A7J6S5P1_PEROL</name>
<feature type="region of interest" description="Disordered" evidence="1">
    <location>
        <begin position="180"/>
        <end position="201"/>
    </location>
</feature>
<evidence type="ECO:0000313" key="3">
    <source>
        <dbReference type="EMBL" id="KAF4728061.1"/>
    </source>
</evidence>
<dbReference type="EMBL" id="JABANM010017266">
    <property type="protein sequence ID" value="KAF4728061.1"/>
    <property type="molecule type" value="Genomic_DNA"/>
</dbReference>
<accession>A0A7J6S5P1</accession>
<gene>
    <name evidence="3" type="ORF">FOZ62_027939</name>
</gene>
<dbReference type="Gene3D" id="1.10.287.110">
    <property type="entry name" value="DnaJ domain"/>
    <property type="match status" value="1"/>
</dbReference>
<feature type="region of interest" description="Disordered" evidence="1">
    <location>
        <begin position="1"/>
        <end position="78"/>
    </location>
</feature>
<feature type="region of interest" description="Disordered" evidence="1">
    <location>
        <begin position="249"/>
        <end position="272"/>
    </location>
</feature>
<feature type="region of interest" description="Disordered" evidence="1">
    <location>
        <begin position="98"/>
        <end position="132"/>
    </location>
</feature>
<feature type="region of interest" description="Disordered" evidence="1">
    <location>
        <begin position="387"/>
        <end position="426"/>
    </location>
</feature>
<dbReference type="SMART" id="SM00271">
    <property type="entry name" value="DnaJ"/>
    <property type="match status" value="1"/>
</dbReference>
<feature type="region of interest" description="Disordered" evidence="1">
    <location>
        <begin position="677"/>
        <end position="710"/>
    </location>
</feature>
<dbReference type="SUPFAM" id="SSF49265">
    <property type="entry name" value="Fibronectin type III"/>
    <property type="match status" value="1"/>
</dbReference>
<evidence type="ECO:0000313" key="4">
    <source>
        <dbReference type="Proteomes" id="UP000574390"/>
    </source>
</evidence>
<feature type="region of interest" description="Disordered" evidence="1">
    <location>
        <begin position="450"/>
        <end position="647"/>
    </location>
</feature>
<dbReference type="AlphaFoldDB" id="A0A7J6S5P1"/>
<evidence type="ECO:0000256" key="1">
    <source>
        <dbReference type="SAM" id="MobiDB-lite"/>
    </source>
</evidence>
<feature type="compositionally biased region" description="Basic residues" evidence="1">
    <location>
        <begin position="479"/>
        <end position="495"/>
    </location>
</feature>
<feature type="compositionally biased region" description="Pro residues" evidence="1">
    <location>
        <begin position="922"/>
        <end position="933"/>
    </location>
</feature>